<reference evidence="3" key="1">
    <citation type="journal article" date="2013" name="ISME J.">
        <title>A small predatory core genome in the divergent marine Bacteriovorax marinus SJ and the terrestrial Bdellovibrio bacteriovorus.</title>
        <authorList>
            <person name="Crossman L.C."/>
            <person name="Chen H."/>
            <person name="Cerdeno-Tarraga A.M."/>
            <person name="Brooks K."/>
            <person name="Quail M.A."/>
            <person name="Pineiro S.A."/>
            <person name="Hobley L."/>
            <person name="Sockett R.E."/>
            <person name="Bentley S.D."/>
            <person name="Parkhill J."/>
            <person name="Williams H.N."/>
            <person name="Stine O.C."/>
        </authorList>
    </citation>
    <scope>NUCLEOTIDE SEQUENCE [LARGE SCALE GENOMIC DNA]</scope>
    <source>
        <strain evidence="3">ATCC BAA-682 / DSM 15412 / SJ</strain>
    </source>
</reference>
<dbReference type="PATRIC" id="fig|862908.3.peg.3237"/>
<keyword evidence="1" id="KW-1133">Transmembrane helix</keyword>
<sequence>MFLFGFLLFFYALTSAIGFILLPSFGEIYASGLLSILILIEFLFGDRILLGFMRAKLVVDQNRISYMLSNIRLKFSLSRVNLYTSRRVRGWHIIDNAFSSPVIVVNPETLKRLSDRELEAMLSLACFKISRGIARKDSIYLVLFSIILSPVILCNILEKYRLDAISSLIKFLLMPFILLKGYVLNTKQIQDDLVKDFLESFDLAHELEGGLYKVNINTVEKRSYLFEICTETISLTHKEGKEKLSYYLKLKQTL</sequence>
<gene>
    <name evidence="2" type="ordered locus">BMS_3384</name>
</gene>
<feature type="transmembrane region" description="Helical" evidence="1">
    <location>
        <begin position="164"/>
        <end position="183"/>
    </location>
</feature>
<dbReference type="Proteomes" id="UP000008963">
    <property type="component" value="Chromosome"/>
</dbReference>
<feature type="transmembrane region" description="Helical" evidence="1">
    <location>
        <begin position="28"/>
        <end position="44"/>
    </location>
</feature>
<organism evidence="2 3">
    <name type="scientific">Halobacteriovorax marinus (strain ATCC BAA-682 / DSM 15412 / SJ)</name>
    <name type="common">Bacteriovorax marinus</name>
    <dbReference type="NCBI Taxonomy" id="862908"/>
    <lineage>
        <taxon>Bacteria</taxon>
        <taxon>Pseudomonadati</taxon>
        <taxon>Bdellovibrionota</taxon>
        <taxon>Bacteriovoracia</taxon>
        <taxon>Bacteriovoracales</taxon>
        <taxon>Halobacteriovoraceae</taxon>
        <taxon>Halobacteriovorax</taxon>
    </lineage>
</organism>
<evidence type="ECO:0000313" key="2">
    <source>
        <dbReference type="EMBL" id="CBW28127.1"/>
    </source>
</evidence>
<keyword evidence="1" id="KW-0812">Transmembrane</keyword>
<evidence type="ECO:0000313" key="3">
    <source>
        <dbReference type="Proteomes" id="UP000008963"/>
    </source>
</evidence>
<dbReference type="AlphaFoldDB" id="E1X157"/>
<name>E1X157_HALMS</name>
<dbReference type="KEGG" id="bmx:BMS_3384"/>
<dbReference type="EMBL" id="FQ312005">
    <property type="protein sequence ID" value="CBW28127.1"/>
    <property type="molecule type" value="Genomic_DNA"/>
</dbReference>
<protein>
    <submittedName>
        <fullName evidence="2">Membrane protein</fullName>
    </submittedName>
</protein>
<dbReference type="STRING" id="862908.BMS_3384"/>
<keyword evidence="3" id="KW-1185">Reference proteome</keyword>
<feature type="transmembrane region" description="Helical" evidence="1">
    <location>
        <begin position="138"/>
        <end position="158"/>
    </location>
</feature>
<evidence type="ECO:0000256" key="1">
    <source>
        <dbReference type="SAM" id="Phobius"/>
    </source>
</evidence>
<accession>E1X157</accession>
<proteinExistence type="predicted"/>
<keyword evidence="1" id="KW-0472">Membrane</keyword>
<dbReference type="HOGENOM" id="CLU_1093112_0_0_7"/>